<comment type="catalytic activity">
    <reaction evidence="14">
        <text>ATP + H2O = ADP + phosphate + H(+)</text>
        <dbReference type="Rhea" id="RHEA:13065"/>
        <dbReference type="ChEBI" id="CHEBI:15377"/>
        <dbReference type="ChEBI" id="CHEBI:15378"/>
        <dbReference type="ChEBI" id="CHEBI:30616"/>
        <dbReference type="ChEBI" id="CHEBI:43474"/>
        <dbReference type="ChEBI" id="CHEBI:456216"/>
        <dbReference type="EC" id="5.6.2.4"/>
    </reaction>
</comment>
<evidence type="ECO:0000256" key="9">
    <source>
        <dbReference type="ARBA" id="ARBA00023125"/>
    </source>
</evidence>
<reference evidence="18 19" key="1">
    <citation type="journal article" date="2016" name="Nat. Commun.">
        <title>Thousands of microbial genomes shed light on interconnected biogeochemical processes in an aquifer system.</title>
        <authorList>
            <person name="Anantharaman K."/>
            <person name="Brown C.T."/>
            <person name="Hug L.A."/>
            <person name="Sharon I."/>
            <person name="Castelle C.J."/>
            <person name="Probst A.J."/>
            <person name="Thomas B.C."/>
            <person name="Singh A."/>
            <person name="Wilkins M.J."/>
            <person name="Karaoz U."/>
            <person name="Brodie E.L."/>
            <person name="Williams K.H."/>
            <person name="Hubbard S.S."/>
            <person name="Banfield J.F."/>
        </authorList>
    </citation>
    <scope>NUCLEOTIDE SEQUENCE [LARGE SCALE GENOMIC DNA]</scope>
</reference>
<dbReference type="Gene3D" id="3.40.50.300">
    <property type="entry name" value="P-loop containing nucleotide triphosphate hydrolases"/>
    <property type="match status" value="2"/>
</dbReference>
<dbReference type="Proteomes" id="UP000178444">
    <property type="component" value="Unassembled WGS sequence"/>
</dbReference>
<evidence type="ECO:0000313" key="18">
    <source>
        <dbReference type="EMBL" id="OGN27609.1"/>
    </source>
</evidence>
<dbReference type="Pfam" id="PF13361">
    <property type="entry name" value="UvrD_C"/>
    <property type="match status" value="2"/>
</dbReference>
<comment type="similarity">
    <text evidence="1">Belongs to the helicase family. UvrD subfamily.</text>
</comment>
<sequence length="961" mass="108562">MTEFEKYYKQLNKAQKEAVDSVEGPVMVVAGPGTGKTQILTLRIANILLKTQVGPENILALTFTEAGAKEMRRRLRKIIGPVADHVRLHTYHGFAGSIISEFDDHFPHLARAKQLTEVEAESIIREILKNKRFYKLRPAGDPDLYVNKIIKAIADCKDEAWTPEMVRSFAVEEIKRVNTNEEWLSSRGPTKGKIKAEGLKRIEKCERTVLLADVYEAYESKKSEQRKMDFDDLILELISALRKDELLLRLLQEKFQYILIDEHQDTNDSQNTLIRLISEFFDNPNIFVVGDEKQAIYRFQGASVENFISFQKKWSAMKIIRLERNYRSQQNILDAGFSMIDRNYADGQFPELRIRLRSDAGEGPRPVDVATAGNGLAADEYMIEQICGIIQNHPADVSAVIVRRNTDVQRMLTLLEQDGIPATAERGSDIFLDPIGLLFFSLLDFLADPSKTESLAYCLASGLWPMKIDDRVRLIKSLRAGVVSDIQKKIPALVGLRGEINQCGAVAYVIQAADASGLTKLAARDPVSSQIWRGIISLAEELARQNPDSPTELIKNLLEYRKSAGNRNVKICLGSPEAPVRVMTAHGSKGLEFNNVFLPYAVEESWLPRGRGEYFILPRPAEEDDALRDERRLFYVALTRARSRVFIISPLEEAGRQLTPLRFIDELDQTMIARAELPAGLKKTEKNRMFRPEAKRKAEEMEYAKRVLFENGLSVTALNHFCECPMKFFYKSILRIPEPPSATAEKGNAMHEAMAAVWHLGDKNEKAVSETIKKHIKAYFAGSLLPSYEKEPAVESLLEDAPKVASALLPHFRQSGSISTETNHELMFGQLLLRGKLDAIIETKEQIFVFDYKTREAMSINAIKGNTKDANGNYFRQLVFYKFLLSGDKKIAKKTTEPALVFIKPDKKNRCAVISLPIEDSDIDTLKGEISNLVESVKSGKFLESSCDDKECEFCALRKMM</sequence>
<dbReference type="InterPro" id="IPR038726">
    <property type="entry name" value="PDDEXK_AddAB-type"/>
</dbReference>
<dbReference type="AlphaFoldDB" id="A0A1F8GT35"/>
<dbReference type="InterPro" id="IPR014017">
    <property type="entry name" value="DNA_helicase_UvrD-like_C"/>
</dbReference>
<dbReference type="PANTHER" id="PTHR11070">
    <property type="entry name" value="UVRD / RECB / PCRA DNA HELICASE FAMILY MEMBER"/>
    <property type="match status" value="1"/>
</dbReference>
<protein>
    <recommendedName>
        <fullName evidence="13">DNA 3'-5' helicase</fullName>
        <ecNumber evidence="13">5.6.2.4</ecNumber>
    </recommendedName>
</protein>
<dbReference type="GO" id="GO:0005524">
    <property type="term" value="F:ATP binding"/>
    <property type="evidence" value="ECO:0007669"/>
    <property type="project" value="UniProtKB-UniRule"/>
</dbReference>
<evidence type="ECO:0000313" key="19">
    <source>
        <dbReference type="Proteomes" id="UP000178444"/>
    </source>
</evidence>
<evidence type="ECO:0000256" key="15">
    <source>
        <dbReference type="PROSITE-ProRule" id="PRU00560"/>
    </source>
</evidence>
<evidence type="ECO:0000256" key="4">
    <source>
        <dbReference type="ARBA" id="ARBA00022763"/>
    </source>
</evidence>
<evidence type="ECO:0000256" key="11">
    <source>
        <dbReference type="ARBA" id="ARBA00023235"/>
    </source>
</evidence>
<dbReference type="EMBL" id="MGKO01000008">
    <property type="protein sequence ID" value="OGN27609.1"/>
    <property type="molecule type" value="Genomic_DNA"/>
</dbReference>
<evidence type="ECO:0000256" key="2">
    <source>
        <dbReference type="ARBA" id="ARBA00022722"/>
    </source>
</evidence>
<dbReference type="PANTHER" id="PTHR11070:SF2">
    <property type="entry name" value="ATP-DEPENDENT DNA HELICASE SRS2"/>
    <property type="match status" value="1"/>
</dbReference>
<keyword evidence="8 15" id="KW-0067">ATP-binding</keyword>
<dbReference type="InterPro" id="IPR014016">
    <property type="entry name" value="UvrD-like_ATP-bd"/>
</dbReference>
<keyword evidence="3 15" id="KW-0547">Nucleotide-binding</keyword>
<dbReference type="EC" id="5.6.2.4" evidence="13"/>
<organism evidence="18 19">
    <name type="scientific">Candidatus Yanofskybacteria bacterium RIFCSPLOWO2_01_FULL_49_17</name>
    <dbReference type="NCBI Taxonomy" id="1802700"/>
    <lineage>
        <taxon>Bacteria</taxon>
        <taxon>Candidatus Yanofskyibacteriota</taxon>
    </lineage>
</organism>
<evidence type="ECO:0000259" key="16">
    <source>
        <dbReference type="PROSITE" id="PS51198"/>
    </source>
</evidence>
<comment type="catalytic activity">
    <reaction evidence="12">
        <text>Couples ATP hydrolysis with the unwinding of duplex DNA by translocating in the 3'-5' direction.</text>
        <dbReference type="EC" id="5.6.2.4"/>
    </reaction>
</comment>
<name>A0A1F8GT35_9BACT</name>
<evidence type="ECO:0000256" key="12">
    <source>
        <dbReference type="ARBA" id="ARBA00034617"/>
    </source>
</evidence>
<proteinExistence type="inferred from homology"/>
<keyword evidence="10" id="KW-0234">DNA repair</keyword>
<dbReference type="Gene3D" id="3.90.320.10">
    <property type="match status" value="1"/>
</dbReference>
<dbReference type="GO" id="GO:0004527">
    <property type="term" value="F:exonuclease activity"/>
    <property type="evidence" value="ECO:0007669"/>
    <property type="project" value="UniProtKB-KW"/>
</dbReference>
<dbReference type="Gene3D" id="1.10.486.10">
    <property type="entry name" value="PCRA, domain 4"/>
    <property type="match status" value="1"/>
</dbReference>
<dbReference type="Gene3D" id="1.10.10.160">
    <property type="match status" value="1"/>
</dbReference>
<evidence type="ECO:0000256" key="10">
    <source>
        <dbReference type="ARBA" id="ARBA00023204"/>
    </source>
</evidence>
<dbReference type="SUPFAM" id="SSF52540">
    <property type="entry name" value="P-loop containing nucleoside triphosphate hydrolases"/>
    <property type="match status" value="1"/>
</dbReference>
<evidence type="ECO:0000256" key="8">
    <source>
        <dbReference type="ARBA" id="ARBA00022840"/>
    </source>
</evidence>
<dbReference type="SUPFAM" id="SSF52980">
    <property type="entry name" value="Restriction endonuclease-like"/>
    <property type="match status" value="1"/>
</dbReference>
<dbReference type="GO" id="GO:0000725">
    <property type="term" value="P:recombinational repair"/>
    <property type="evidence" value="ECO:0007669"/>
    <property type="project" value="TreeGrafter"/>
</dbReference>
<evidence type="ECO:0000256" key="13">
    <source>
        <dbReference type="ARBA" id="ARBA00034808"/>
    </source>
</evidence>
<evidence type="ECO:0000259" key="17">
    <source>
        <dbReference type="PROSITE" id="PS51217"/>
    </source>
</evidence>
<evidence type="ECO:0000256" key="6">
    <source>
        <dbReference type="ARBA" id="ARBA00022806"/>
    </source>
</evidence>
<dbReference type="GO" id="GO:0003677">
    <property type="term" value="F:DNA binding"/>
    <property type="evidence" value="ECO:0007669"/>
    <property type="project" value="UniProtKB-KW"/>
</dbReference>
<dbReference type="InterPro" id="IPR011604">
    <property type="entry name" value="PDDEXK-like_dom_sf"/>
</dbReference>
<dbReference type="CDD" id="cd17932">
    <property type="entry name" value="DEXQc_UvrD"/>
    <property type="match status" value="1"/>
</dbReference>
<feature type="domain" description="UvrD-like helicase ATP-binding" evidence="16">
    <location>
        <begin position="9"/>
        <end position="329"/>
    </location>
</feature>
<evidence type="ECO:0000256" key="5">
    <source>
        <dbReference type="ARBA" id="ARBA00022801"/>
    </source>
</evidence>
<dbReference type="InterPro" id="IPR000212">
    <property type="entry name" value="DNA_helicase_UvrD/REP"/>
</dbReference>
<keyword evidence="2" id="KW-0540">Nuclease</keyword>
<gene>
    <name evidence="18" type="ORF">A2941_01270</name>
</gene>
<dbReference type="InterPro" id="IPR011335">
    <property type="entry name" value="Restrct_endonuc-II-like"/>
</dbReference>
<evidence type="ECO:0000256" key="7">
    <source>
        <dbReference type="ARBA" id="ARBA00022839"/>
    </source>
</evidence>
<dbReference type="PROSITE" id="PS51198">
    <property type="entry name" value="UVRD_HELICASE_ATP_BIND"/>
    <property type="match status" value="1"/>
</dbReference>
<dbReference type="GO" id="GO:0043138">
    <property type="term" value="F:3'-5' DNA helicase activity"/>
    <property type="evidence" value="ECO:0007669"/>
    <property type="project" value="UniProtKB-EC"/>
</dbReference>
<dbReference type="PROSITE" id="PS51217">
    <property type="entry name" value="UVRD_HELICASE_CTER"/>
    <property type="match status" value="1"/>
</dbReference>
<feature type="binding site" evidence="15">
    <location>
        <begin position="30"/>
        <end position="37"/>
    </location>
    <ligand>
        <name>ATP</name>
        <dbReference type="ChEBI" id="CHEBI:30616"/>
    </ligand>
</feature>
<evidence type="ECO:0000256" key="1">
    <source>
        <dbReference type="ARBA" id="ARBA00009922"/>
    </source>
</evidence>
<keyword evidence="4" id="KW-0227">DNA damage</keyword>
<comment type="caution">
    <text evidence="18">The sequence shown here is derived from an EMBL/GenBank/DDBJ whole genome shotgun (WGS) entry which is preliminary data.</text>
</comment>
<evidence type="ECO:0000256" key="3">
    <source>
        <dbReference type="ARBA" id="ARBA00022741"/>
    </source>
</evidence>
<accession>A0A1F8GT35</accession>
<evidence type="ECO:0000256" key="14">
    <source>
        <dbReference type="ARBA" id="ARBA00048988"/>
    </source>
</evidence>
<keyword evidence="6 15" id="KW-0347">Helicase</keyword>
<keyword evidence="5 15" id="KW-0378">Hydrolase</keyword>
<keyword evidence="7" id="KW-0269">Exonuclease</keyword>
<dbReference type="Pfam" id="PF00580">
    <property type="entry name" value="UvrD-helicase"/>
    <property type="match status" value="1"/>
</dbReference>
<keyword evidence="9" id="KW-0238">DNA-binding</keyword>
<dbReference type="Pfam" id="PF12705">
    <property type="entry name" value="PDDEXK_1"/>
    <property type="match status" value="1"/>
</dbReference>
<feature type="domain" description="UvrD-like helicase C-terminal" evidence="17">
    <location>
        <begin position="330"/>
        <end position="590"/>
    </location>
</feature>
<keyword evidence="11" id="KW-0413">Isomerase</keyword>
<dbReference type="InterPro" id="IPR013986">
    <property type="entry name" value="DExx_box_DNA_helicase_dom_sf"/>
</dbReference>
<dbReference type="InterPro" id="IPR027417">
    <property type="entry name" value="P-loop_NTPase"/>
</dbReference>